<organism evidence="14 15">
    <name type="scientific">Clathrus columnatus</name>
    <dbReference type="NCBI Taxonomy" id="1419009"/>
    <lineage>
        <taxon>Eukaryota</taxon>
        <taxon>Fungi</taxon>
        <taxon>Dikarya</taxon>
        <taxon>Basidiomycota</taxon>
        <taxon>Agaricomycotina</taxon>
        <taxon>Agaricomycetes</taxon>
        <taxon>Phallomycetidae</taxon>
        <taxon>Phallales</taxon>
        <taxon>Clathraceae</taxon>
        <taxon>Clathrus</taxon>
    </lineage>
</organism>
<comment type="catalytic activity">
    <reaction evidence="1">
        <text>Thiol-dependent hydrolysis of ester, thioester, amide, peptide and isopeptide bonds formed by the C-terminal Gly of ubiquitin (a 76-residue protein attached to proteins as an intracellular targeting signal).</text>
        <dbReference type="EC" id="3.4.19.12"/>
    </reaction>
</comment>
<dbReference type="EMBL" id="BPWL01000001">
    <property type="protein sequence ID" value="GJJ06438.1"/>
    <property type="molecule type" value="Genomic_DNA"/>
</dbReference>
<dbReference type="PANTHER" id="PTHR14159:SF0">
    <property type="entry name" value="ATAXIN-3-RELATED"/>
    <property type="match status" value="1"/>
</dbReference>
<keyword evidence="5" id="KW-0833">Ubl conjugation pathway</keyword>
<feature type="compositionally biased region" description="Acidic residues" evidence="12">
    <location>
        <begin position="277"/>
        <end position="286"/>
    </location>
</feature>
<keyword evidence="9" id="KW-0804">Transcription</keyword>
<name>A0AAV4ZYZ6_9AGAM</name>
<keyword evidence="15" id="KW-1185">Reference proteome</keyword>
<feature type="domain" description="Josephin" evidence="13">
    <location>
        <begin position="15"/>
        <end position="152"/>
    </location>
</feature>
<keyword evidence="7" id="KW-0788">Thiol protease</keyword>
<evidence type="ECO:0000313" key="15">
    <source>
        <dbReference type="Proteomes" id="UP001050691"/>
    </source>
</evidence>
<accession>A0AAV4ZYZ6</accession>
<keyword evidence="6" id="KW-0378">Hydrolase</keyword>
<evidence type="ECO:0000256" key="12">
    <source>
        <dbReference type="SAM" id="MobiDB-lite"/>
    </source>
</evidence>
<evidence type="ECO:0000256" key="8">
    <source>
        <dbReference type="ARBA" id="ARBA00023015"/>
    </source>
</evidence>
<keyword evidence="8" id="KW-0805">Transcription regulation</keyword>
<dbReference type="Gene3D" id="3.90.70.40">
    <property type="match status" value="1"/>
</dbReference>
<dbReference type="GO" id="GO:0005634">
    <property type="term" value="C:nucleus"/>
    <property type="evidence" value="ECO:0007669"/>
    <property type="project" value="UniProtKB-SubCell"/>
</dbReference>
<dbReference type="SMART" id="SM00726">
    <property type="entry name" value="UIM"/>
    <property type="match status" value="3"/>
</dbReference>
<keyword evidence="10" id="KW-0539">Nucleus</keyword>
<evidence type="ECO:0000256" key="3">
    <source>
        <dbReference type="ARBA" id="ARBA00012759"/>
    </source>
</evidence>
<dbReference type="GO" id="GO:0006508">
    <property type="term" value="P:proteolysis"/>
    <property type="evidence" value="ECO:0007669"/>
    <property type="project" value="UniProtKB-KW"/>
</dbReference>
<evidence type="ECO:0000313" key="14">
    <source>
        <dbReference type="EMBL" id="GJJ06438.1"/>
    </source>
</evidence>
<evidence type="ECO:0000256" key="1">
    <source>
        <dbReference type="ARBA" id="ARBA00000707"/>
    </source>
</evidence>
<comment type="caution">
    <text evidence="14">The sequence shown here is derived from an EMBL/GenBank/DDBJ whole genome shotgun (WGS) entry which is preliminary data.</text>
</comment>
<gene>
    <name evidence="14" type="ORF">Clacol_000630</name>
</gene>
<evidence type="ECO:0000259" key="13">
    <source>
        <dbReference type="SMART" id="SM01246"/>
    </source>
</evidence>
<sequence length="463" mass="51250">MAGLEPLLPLIYHEKQQQGSQLCAQHALNAVLQGDYFQAPDLAQFAEQLDHLEGSVNEEIGPNSHNMDDTGFFSIGVLEDALRVWGFTNQMAFILNHQQHWFSLRRFGDLRDSESGHWFSLNSFLQAPEWVGKLYLGMMLSQAEDEGSPSTTIWGYASLKYTYLGYSVFAVRPIDEDPEAILPHTEADDVAMTLPQPTSAGITTRFSTNSIHTRPDASQNIPGFEDEDLELQAALQASLTAQDHFDIHAASTTTDLSSQSNTARLPGAFPGTHGVVDDDDDDDDDDVAATMTRNQARNKAIIERMKREQEMALRETYEDQIQNFGESSNGRKRQTVGEDEEEEALRRAIQISRSDSESVPYTPDNALGLTSDNPGTYNDRVYDDEDSELQAALKASLEGLPEGFVIPSTPPEQTATSSGFPSTIKTSTVVGEPARAEEPDESEPIEVNAEELRRRRLARFGGN</sequence>
<dbReference type="GO" id="GO:0004843">
    <property type="term" value="F:cysteine-type deubiquitinase activity"/>
    <property type="evidence" value="ECO:0007669"/>
    <property type="project" value="UniProtKB-EC"/>
</dbReference>
<evidence type="ECO:0000256" key="7">
    <source>
        <dbReference type="ARBA" id="ARBA00022807"/>
    </source>
</evidence>
<dbReference type="InterPro" id="IPR003903">
    <property type="entry name" value="UIM_dom"/>
</dbReference>
<evidence type="ECO:0000256" key="11">
    <source>
        <dbReference type="PIRSR" id="PIRSR633865-1"/>
    </source>
</evidence>
<dbReference type="AlphaFoldDB" id="A0AAV4ZYZ6"/>
<dbReference type="SMART" id="SM01246">
    <property type="entry name" value="Josephin"/>
    <property type="match status" value="1"/>
</dbReference>
<reference evidence="14" key="1">
    <citation type="submission" date="2021-10" db="EMBL/GenBank/DDBJ databases">
        <title>De novo Genome Assembly of Clathrus columnatus (Basidiomycota, Fungi) Using Illumina and Nanopore Sequence Data.</title>
        <authorList>
            <person name="Ogiso-Tanaka E."/>
            <person name="Itagaki H."/>
            <person name="Hosoya T."/>
            <person name="Hosaka K."/>
        </authorList>
    </citation>
    <scope>NUCLEOTIDE SEQUENCE</scope>
    <source>
        <strain evidence="14">MO-923</strain>
    </source>
</reference>
<feature type="region of interest" description="Disordered" evidence="12">
    <location>
        <begin position="252"/>
        <end position="286"/>
    </location>
</feature>
<feature type="active site" description="Nucleophile" evidence="11">
    <location>
        <position position="23"/>
    </location>
</feature>
<dbReference type="PROSITE" id="PS50330">
    <property type="entry name" value="UIM"/>
    <property type="match status" value="1"/>
</dbReference>
<dbReference type="EC" id="3.4.19.12" evidence="3"/>
<feature type="compositionally biased region" description="Polar residues" evidence="12">
    <location>
        <begin position="252"/>
        <end position="263"/>
    </location>
</feature>
<evidence type="ECO:0000256" key="2">
    <source>
        <dbReference type="ARBA" id="ARBA00004123"/>
    </source>
</evidence>
<dbReference type="Pfam" id="PF02099">
    <property type="entry name" value="Josephin"/>
    <property type="match status" value="1"/>
</dbReference>
<evidence type="ECO:0000256" key="5">
    <source>
        <dbReference type="ARBA" id="ARBA00022786"/>
    </source>
</evidence>
<feature type="region of interest" description="Disordered" evidence="12">
    <location>
        <begin position="402"/>
        <end position="449"/>
    </location>
</feature>
<feature type="active site" description="Proton acceptor" evidence="11">
    <location>
        <position position="100"/>
    </location>
</feature>
<comment type="subcellular location">
    <subcellularLocation>
        <location evidence="2">Nucleus</location>
    </subcellularLocation>
</comment>
<dbReference type="GO" id="GO:0016579">
    <property type="term" value="P:protein deubiquitination"/>
    <property type="evidence" value="ECO:0007669"/>
    <property type="project" value="InterPro"/>
</dbReference>
<dbReference type="Proteomes" id="UP001050691">
    <property type="component" value="Unassembled WGS sequence"/>
</dbReference>
<evidence type="ECO:0000256" key="6">
    <source>
        <dbReference type="ARBA" id="ARBA00022801"/>
    </source>
</evidence>
<proteinExistence type="predicted"/>
<protein>
    <recommendedName>
        <fullName evidence="3">ubiquitinyl hydrolase 1</fullName>
        <ecNumber evidence="3">3.4.19.12</ecNumber>
    </recommendedName>
</protein>
<dbReference type="InterPro" id="IPR033865">
    <property type="entry name" value="Ataxin-3"/>
</dbReference>
<evidence type="ECO:0000256" key="9">
    <source>
        <dbReference type="ARBA" id="ARBA00023163"/>
    </source>
</evidence>
<keyword evidence="4" id="KW-0645">Protease</keyword>
<dbReference type="Gene3D" id="6.10.140.100">
    <property type="match status" value="1"/>
</dbReference>
<feature type="compositionally biased region" description="Polar residues" evidence="12">
    <location>
        <begin position="411"/>
        <end position="429"/>
    </location>
</feature>
<feature type="region of interest" description="Disordered" evidence="12">
    <location>
        <begin position="321"/>
        <end position="378"/>
    </location>
</feature>
<evidence type="ECO:0000256" key="10">
    <source>
        <dbReference type="ARBA" id="ARBA00023242"/>
    </source>
</evidence>
<dbReference type="PANTHER" id="PTHR14159">
    <property type="entry name" value="ATAXIN-3-RELATED"/>
    <property type="match status" value="1"/>
</dbReference>
<evidence type="ECO:0000256" key="4">
    <source>
        <dbReference type="ARBA" id="ARBA00022670"/>
    </source>
</evidence>
<feature type="active site" evidence="11">
    <location>
        <position position="122"/>
    </location>
</feature>
<dbReference type="InterPro" id="IPR006155">
    <property type="entry name" value="Josephin"/>
</dbReference>